<evidence type="ECO:0000313" key="2">
    <source>
        <dbReference type="Proteomes" id="UP000023152"/>
    </source>
</evidence>
<gene>
    <name evidence="1" type="ORF">RFI_26528</name>
</gene>
<dbReference type="EMBL" id="ASPP01023066">
    <property type="protein sequence ID" value="ETO10849.1"/>
    <property type="molecule type" value="Genomic_DNA"/>
</dbReference>
<accession>X6MAF2</accession>
<evidence type="ECO:0000313" key="1">
    <source>
        <dbReference type="EMBL" id="ETO10849.1"/>
    </source>
</evidence>
<name>X6MAF2_RETFI</name>
<proteinExistence type="predicted"/>
<protein>
    <submittedName>
        <fullName evidence="1">Uncharacterized protein</fullName>
    </submittedName>
</protein>
<organism evidence="1 2">
    <name type="scientific">Reticulomyxa filosa</name>
    <dbReference type="NCBI Taxonomy" id="46433"/>
    <lineage>
        <taxon>Eukaryota</taxon>
        <taxon>Sar</taxon>
        <taxon>Rhizaria</taxon>
        <taxon>Retaria</taxon>
        <taxon>Foraminifera</taxon>
        <taxon>Monothalamids</taxon>
        <taxon>Reticulomyxidae</taxon>
        <taxon>Reticulomyxa</taxon>
    </lineage>
</organism>
<feature type="non-terminal residue" evidence="1">
    <location>
        <position position="199"/>
    </location>
</feature>
<comment type="caution">
    <text evidence="1">The sequence shown here is derived from an EMBL/GenBank/DDBJ whole genome shotgun (WGS) entry which is preliminary data.</text>
</comment>
<keyword evidence="2" id="KW-1185">Reference proteome</keyword>
<sequence>MSSYKAFIYFEGKSYELTLTFLNLKNLKEEVLKIININDNFIIIDNNNKQEIINDQQLKISFEIQPALFFIYCINNNNNDNDNEKKYPEEKKDNKYYKIINPLVLLTGDSKYNLDLIMIKNLFEEIYGYDVYSIYDQNKSEIELLTLNQLDIFLMKHYIKNNYDSLIFIWCGYSNKISKEEGDILITSDNGNEYKLFKK</sequence>
<dbReference type="Proteomes" id="UP000023152">
    <property type="component" value="Unassembled WGS sequence"/>
</dbReference>
<dbReference type="AlphaFoldDB" id="X6MAF2"/>
<reference evidence="1 2" key="1">
    <citation type="journal article" date="2013" name="Curr. Biol.">
        <title>The Genome of the Foraminiferan Reticulomyxa filosa.</title>
        <authorList>
            <person name="Glockner G."/>
            <person name="Hulsmann N."/>
            <person name="Schleicher M."/>
            <person name="Noegel A.A."/>
            <person name="Eichinger L."/>
            <person name="Gallinger C."/>
            <person name="Pawlowski J."/>
            <person name="Sierra R."/>
            <person name="Euteneuer U."/>
            <person name="Pillet L."/>
            <person name="Moustafa A."/>
            <person name="Platzer M."/>
            <person name="Groth M."/>
            <person name="Szafranski K."/>
            <person name="Schliwa M."/>
        </authorList>
    </citation>
    <scope>NUCLEOTIDE SEQUENCE [LARGE SCALE GENOMIC DNA]</scope>
</reference>